<dbReference type="PROSITE" id="PS50089">
    <property type="entry name" value="ZF_RING_2"/>
    <property type="match status" value="1"/>
</dbReference>
<protein>
    <recommendedName>
        <fullName evidence="3">RING-type domain-containing protein</fullName>
    </recommendedName>
</protein>
<dbReference type="Gene3D" id="3.30.40.10">
    <property type="entry name" value="Zinc/RING finger domain, C3HC4 (zinc finger)"/>
    <property type="match status" value="1"/>
</dbReference>
<evidence type="ECO:0000259" key="3">
    <source>
        <dbReference type="PROSITE" id="PS50089"/>
    </source>
</evidence>
<organism evidence="4 5">
    <name type="scientific">Aspergillus keveii</name>
    <dbReference type="NCBI Taxonomy" id="714993"/>
    <lineage>
        <taxon>Eukaryota</taxon>
        <taxon>Fungi</taxon>
        <taxon>Dikarya</taxon>
        <taxon>Ascomycota</taxon>
        <taxon>Pezizomycotina</taxon>
        <taxon>Eurotiomycetes</taxon>
        <taxon>Eurotiomycetidae</taxon>
        <taxon>Eurotiales</taxon>
        <taxon>Aspergillaceae</taxon>
        <taxon>Aspergillus</taxon>
        <taxon>Aspergillus subgen. Nidulantes</taxon>
    </lineage>
</organism>
<dbReference type="Pfam" id="PF13639">
    <property type="entry name" value="zf-RING_2"/>
    <property type="match status" value="1"/>
</dbReference>
<dbReference type="PANTHER" id="PTHR22765">
    <property type="entry name" value="RING FINGER AND PROTEASE ASSOCIATED DOMAIN-CONTAINING"/>
    <property type="match status" value="1"/>
</dbReference>
<evidence type="ECO:0000256" key="2">
    <source>
        <dbReference type="SAM" id="MobiDB-lite"/>
    </source>
</evidence>
<proteinExistence type="predicted"/>
<feature type="domain" description="RING-type" evidence="3">
    <location>
        <begin position="184"/>
        <end position="225"/>
    </location>
</feature>
<keyword evidence="5" id="KW-1185">Reference proteome</keyword>
<dbReference type="Proteomes" id="UP001610563">
    <property type="component" value="Unassembled WGS sequence"/>
</dbReference>
<dbReference type="SUPFAM" id="SSF57850">
    <property type="entry name" value="RING/U-box"/>
    <property type="match status" value="1"/>
</dbReference>
<name>A0ABR4FHT7_9EURO</name>
<keyword evidence="1" id="KW-0862">Zinc</keyword>
<dbReference type="InterPro" id="IPR051826">
    <property type="entry name" value="E3_ubiquitin-ligase_domain"/>
</dbReference>
<dbReference type="PANTHER" id="PTHR22765:SF434">
    <property type="entry name" value="GB|AAD18119.1-RELATED"/>
    <property type="match status" value="1"/>
</dbReference>
<dbReference type="SMART" id="SM00184">
    <property type="entry name" value="RING"/>
    <property type="match status" value="1"/>
</dbReference>
<reference evidence="4 5" key="1">
    <citation type="submission" date="2024-07" db="EMBL/GenBank/DDBJ databases">
        <title>Section-level genome sequencing and comparative genomics of Aspergillus sections Usti and Cavernicolus.</title>
        <authorList>
            <consortium name="Lawrence Berkeley National Laboratory"/>
            <person name="Nybo J.L."/>
            <person name="Vesth T.C."/>
            <person name="Theobald S."/>
            <person name="Frisvad J.C."/>
            <person name="Larsen T.O."/>
            <person name="Kjaerboelling I."/>
            <person name="Rothschild-Mancinelli K."/>
            <person name="Lyhne E.K."/>
            <person name="Kogle M.E."/>
            <person name="Barry K."/>
            <person name="Clum A."/>
            <person name="Na H."/>
            <person name="Ledsgaard L."/>
            <person name="Lin J."/>
            <person name="Lipzen A."/>
            <person name="Kuo A."/>
            <person name="Riley R."/>
            <person name="Mondo S."/>
            <person name="Labutti K."/>
            <person name="Haridas S."/>
            <person name="Pangalinan J."/>
            <person name="Salamov A.A."/>
            <person name="Simmons B.A."/>
            <person name="Magnuson J.K."/>
            <person name="Chen J."/>
            <person name="Drula E."/>
            <person name="Henrissat B."/>
            <person name="Wiebenga A."/>
            <person name="Lubbers R.J."/>
            <person name="Gomes A.C."/>
            <person name="Makela M.R."/>
            <person name="Stajich J."/>
            <person name="Grigoriev I.V."/>
            <person name="Mortensen U.H."/>
            <person name="De Vries R.P."/>
            <person name="Baker S.E."/>
            <person name="Andersen M.R."/>
        </authorList>
    </citation>
    <scope>NUCLEOTIDE SEQUENCE [LARGE SCALE GENOMIC DNA]</scope>
    <source>
        <strain evidence="4 5">CBS 209.92</strain>
    </source>
</reference>
<keyword evidence="1" id="KW-0863">Zinc-finger</keyword>
<sequence length="229" mass="25321">MAEAQARWSQDLGIERPEFSASELQQMGLNAQSNFTGRRRHSIRSRPSNIGGGSFGEADEADPDGINRLSIQIIRYRPMALSDGALLESPEPASSGRTDTSRQMQASSILHDQAMILLSSQFLGPALFAITHGQRLWTSDLALRPALVLAEQRWLDTPPPRVPSSFPPDLSGLPRERLASDSTCPICLDTMPAGTREPVGPCHHQFHETCIGQWLVRQNACPLCRERWI</sequence>
<dbReference type="InterPro" id="IPR001841">
    <property type="entry name" value="Znf_RING"/>
</dbReference>
<accession>A0ABR4FHT7</accession>
<evidence type="ECO:0000313" key="5">
    <source>
        <dbReference type="Proteomes" id="UP001610563"/>
    </source>
</evidence>
<feature type="region of interest" description="Disordered" evidence="2">
    <location>
        <begin position="34"/>
        <end position="62"/>
    </location>
</feature>
<dbReference type="EMBL" id="JBFTWV010000316">
    <property type="protein sequence ID" value="KAL2782801.1"/>
    <property type="molecule type" value="Genomic_DNA"/>
</dbReference>
<keyword evidence="1" id="KW-0479">Metal-binding</keyword>
<dbReference type="InterPro" id="IPR013083">
    <property type="entry name" value="Znf_RING/FYVE/PHD"/>
</dbReference>
<gene>
    <name evidence="4" type="ORF">BJX66DRAFT_345506</name>
</gene>
<comment type="caution">
    <text evidence="4">The sequence shown here is derived from an EMBL/GenBank/DDBJ whole genome shotgun (WGS) entry which is preliminary data.</text>
</comment>
<evidence type="ECO:0000313" key="4">
    <source>
        <dbReference type="EMBL" id="KAL2782801.1"/>
    </source>
</evidence>
<evidence type="ECO:0000256" key="1">
    <source>
        <dbReference type="PROSITE-ProRule" id="PRU00175"/>
    </source>
</evidence>